<organism evidence="6 7">
    <name type="scientific">Saccharopolyspora montiporae</name>
    <dbReference type="NCBI Taxonomy" id="2781240"/>
    <lineage>
        <taxon>Bacteria</taxon>
        <taxon>Bacillati</taxon>
        <taxon>Actinomycetota</taxon>
        <taxon>Actinomycetes</taxon>
        <taxon>Pseudonocardiales</taxon>
        <taxon>Pseudonocardiaceae</taxon>
        <taxon>Saccharopolyspora</taxon>
    </lineage>
</organism>
<evidence type="ECO:0000259" key="5">
    <source>
        <dbReference type="PROSITE" id="PS50921"/>
    </source>
</evidence>
<dbReference type="Gene3D" id="1.10.10.10">
    <property type="entry name" value="Winged helix-like DNA-binding domain superfamily/Winged helix DNA-binding domain"/>
    <property type="match status" value="1"/>
</dbReference>
<dbReference type="PROSITE" id="PS50921">
    <property type="entry name" value="ANTAR"/>
    <property type="match status" value="1"/>
</dbReference>
<dbReference type="InterPro" id="IPR012074">
    <property type="entry name" value="GAF_ANTAR"/>
</dbReference>
<feature type="domain" description="ANTAR" evidence="5">
    <location>
        <begin position="157"/>
        <end position="218"/>
    </location>
</feature>
<dbReference type="AlphaFoldDB" id="A0A929FY12"/>
<keyword evidence="1" id="KW-0808">Transferase</keyword>
<evidence type="ECO:0000256" key="1">
    <source>
        <dbReference type="ARBA" id="ARBA00022679"/>
    </source>
</evidence>
<evidence type="ECO:0000256" key="2">
    <source>
        <dbReference type="ARBA" id="ARBA00022777"/>
    </source>
</evidence>
<keyword evidence="7" id="KW-1185">Reference proteome</keyword>
<dbReference type="RefSeq" id="WP_193926404.1">
    <property type="nucleotide sequence ID" value="NZ_JADEYC010000001.1"/>
</dbReference>
<dbReference type="SMART" id="SM00065">
    <property type="entry name" value="GAF"/>
    <property type="match status" value="1"/>
</dbReference>
<accession>A0A929FY12</accession>
<dbReference type="InterPro" id="IPR036388">
    <property type="entry name" value="WH-like_DNA-bd_sf"/>
</dbReference>
<keyword evidence="4" id="KW-0804">Transcription</keyword>
<evidence type="ECO:0000313" key="7">
    <source>
        <dbReference type="Proteomes" id="UP000598360"/>
    </source>
</evidence>
<keyword evidence="3" id="KW-0805">Transcription regulation</keyword>
<name>A0A929FY12_9PSEU</name>
<proteinExistence type="predicted"/>
<dbReference type="InterPro" id="IPR005561">
    <property type="entry name" value="ANTAR"/>
</dbReference>
<dbReference type="InterPro" id="IPR011006">
    <property type="entry name" value="CheY-like_superfamily"/>
</dbReference>
<dbReference type="SMART" id="SM01012">
    <property type="entry name" value="ANTAR"/>
    <property type="match status" value="1"/>
</dbReference>
<protein>
    <submittedName>
        <fullName evidence="6">GAF and ANTAR domain-containing protein</fullName>
    </submittedName>
</protein>
<evidence type="ECO:0000256" key="4">
    <source>
        <dbReference type="ARBA" id="ARBA00023163"/>
    </source>
</evidence>
<evidence type="ECO:0000256" key="3">
    <source>
        <dbReference type="ARBA" id="ARBA00023015"/>
    </source>
</evidence>
<reference evidence="6" key="1">
    <citation type="submission" date="2020-10" db="EMBL/GenBank/DDBJ databases">
        <title>Diversity and distribution of actinomycetes associated with coral in the coast of Hainan.</title>
        <authorList>
            <person name="Li F."/>
        </authorList>
    </citation>
    <scope>NUCLEOTIDE SEQUENCE</scope>
    <source>
        <strain evidence="6">HNM0983</strain>
    </source>
</reference>
<dbReference type="PIRSF" id="PIRSF036625">
    <property type="entry name" value="GAF_ANTAR"/>
    <property type="match status" value="1"/>
</dbReference>
<dbReference type="GO" id="GO:0003723">
    <property type="term" value="F:RNA binding"/>
    <property type="evidence" value="ECO:0007669"/>
    <property type="project" value="InterPro"/>
</dbReference>
<sequence>MEHDLAQIMSTVARNLEAEPDEQQTLASIVQAAVATVPGVRFGGITRLQRKRIDALVPTDERVLRSTEAQEEVGEGPCLDAVRGQQTIVADDLGSDTRWPRFAARAHELGVGSLITFQLYVQQRTLGALSLYGKTGVRFGDEARLVGEVFATHAALALSSARQHRQLNEALMSRDAIGQAKGLLMRQHGITGQRAFDLLVLASQESNIKLTEVAAWLVSEHEEPRGSRPRSGE</sequence>
<gene>
    <name evidence="6" type="ORF">IQ251_00685</name>
</gene>
<dbReference type="Proteomes" id="UP000598360">
    <property type="component" value="Unassembled WGS sequence"/>
</dbReference>
<dbReference type="Gene3D" id="3.30.450.40">
    <property type="match status" value="1"/>
</dbReference>
<dbReference type="GO" id="GO:0016301">
    <property type="term" value="F:kinase activity"/>
    <property type="evidence" value="ECO:0007669"/>
    <property type="project" value="UniProtKB-KW"/>
</dbReference>
<dbReference type="InterPro" id="IPR003018">
    <property type="entry name" value="GAF"/>
</dbReference>
<dbReference type="Pfam" id="PF03861">
    <property type="entry name" value="ANTAR"/>
    <property type="match status" value="1"/>
</dbReference>
<dbReference type="EMBL" id="JADEYC010000001">
    <property type="protein sequence ID" value="MBE9372954.1"/>
    <property type="molecule type" value="Genomic_DNA"/>
</dbReference>
<keyword evidence="2" id="KW-0418">Kinase</keyword>
<dbReference type="SUPFAM" id="SSF55781">
    <property type="entry name" value="GAF domain-like"/>
    <property type="match status" value="1"/>
</dbReference>
<dbReference type="Pfam" id="PF13185">
    <property type="entry name" value="GAF_2"/>
    <property type="match status" value="1"/>
</dbReference>
<dbReference type="SUPFAM" id="SSF52172">
    <property type="entry name" value="CheY-like"/>
    <property type="match status" value="1"/>
</dbReference>
<comment type="caution">
    <text evidence="6">The sequence shown here is derived from an EMBL/GenBank/DDBJ whole genome shotgun (WGS) entry which is preliminary data.</text>
</comment>
<dbReference type="InterPro" id="IPR029016">
    <property type="entry name" value="GAF-like_dom_sf"/>
</dbReference>
<evidence type="ECO:0000313" key="6">
    <source>
        <dbReference type="EMBL" id="MBE9372954.1"/>
    </source>
</evidence>